<accession>A0A453JFY8</accession>
<evidence type="ECO:0000256" key="2">
    <source>
        <dbReference type="SAM" id="Phobius"/>
    </source>
</evidence>
<evidence type="ECO:0000256" key="1">
    <source>
        <dbReference type="SAM" id="MobiDB-lite"/>
    </source>
</evidence>
<dbReference type="OrthoDB" id="694583at2759"/>
<dbReference type="SUPFAM" id="SSF48371">
    <property type="entry name" value="ARM repeat"/>
    <property type="match status" value="1"/>
</dbReference>
<reference evidence="3" key="3">
    <citation type="journal article" date="2017" name="Nature">
        <title>Genome sequence of the progenitor of the wheat D genome Aegilops tauschii.</title>
        <authorList>
            <person name="Luo M.C."/>
            <person name="Gu Y.Q."/>
            <person name="Puiu D."/>
            <person name="Wang H."/>
            <person name="Twardziok S.O."/>
            <person name="Deal K.R."/>
            <person name="Huo N."/>
            <person name="Zhu T."/>
            <person name="Wang L."/>
            <person name="Wang Y."/>
            <person name="McGuire P.E."/>
            <person name="Liu S."/>
            <person name="Long H."/>
            <person name="Ramasamy R.K."/>
            <person name="Rodriguez J.C."/>
            <person name="Van S.L."/>
            <person name="Yuan L."/>
            <person name="Wang Z."/>
            <person name="Xia Z."/>
            <person name="Xiao L."/>
            <person name="Anderson O.D."/>
            <person name="Ouyang S."/>
            <person name="Liang Y."/>
            <person name="Zimin A.V."/>
            <person name="Pertea G."/>
            <person name="Qi P."/>
            <person name="Bennetzen J.L."/>
            <person name="Dai X."/>
            <person name="Dawson M.W."/>
            <person name="Muller H.G."/>
            <person name="Kugler K."/>
            <person name="Rivarola-Duarte L."/>
            <person name="Spannagl M."/>
            <person name="Mayer K.F.X."/>
            <person name="Lu F.H."/>
            <person name="Bevan M.W."/>
            <person name="Leroy P."/>
            <person name="Li P."/>
            <person name="You F.M."/>
            <person name="Sun Q."/>
            <person name="Liu Z."/>
            <person name="Lyons E."/>
            <person name="Wicker T."/>
            <person name="Salzberg S.L."/>
            <person name="Devos K.M."/>
            <person name="Dvorak J."/>
        </authorList>
    </citation>
    <scope>NUCLEOTIDE SEQUENCE [LARGE SCALE GENOMIC DNA]</scope>
    <source>
        <strain evidence="3">cv. AL8/78</strain>
    </source>
</reference>
<dbReference type="Proteomes" id="UP000015105">
    <property type="component" value="Chromosome 5D"/>
</dbReference>
<dbReference type="Gramene" id="AET5Gv20035100.1">
    <property type="protein sequence ID" value="AET5Gv20035100.1"/>
    <property type="gene ID" value="AET5Gv20035100"/>
</dbReference>
<keyword evidence="4" id="KW-1185">Reference proteome</keyword>
<dbReference type="Gramene" id="AET5Gv20035100.8">
    <property type="protein sequence ID" value="AET5Gv20035100.8"/>
    <property type="gene ID" value="AET5Gv20035100"/>
</dbReference>
<reference evidence="4" key="1">
    <citation type="journal article" date="2014" name="Science">
        <title>Ancient hybridizations among the ancestral genomes of bread wheat.</title>
        <authorList>
            <consortium name="International Wheat Genome Sequencing Consortium,"/>
            <person name="Marcussen T."/>
            <person name="Sandve S.R."/>
            <person name="Heier L."/>
            <person name="Spannagl M."/>
            <person name="Pfeifer M."/>
            <person name="Jakobsen K.S."/>
            <person name="Wulff B.B."/>
            <person name="Steuernagel B."/>
            <person name="Mayer K.F."/>
            <person name="Olsen O.A."/>
        </authorList>
    </citation>
    <scope>NUCLEOTIDE SEQUENCE [LARGE SCALE GENOMIC DNA]</scope>
    <source>
        <strain evidence="4">cv. AL8/78</strain>
    </source>
</reference>
<dbReference type="AlphaFoldDB" id="A0A453JFY8"/>
<dbReference type="RefSeq" id="XP_073355727.1">
    <property type="nucleotide sequence ID" value="XM_073499626.1"/>
</dbReference>
<dbReference type="InterPro" id="IPR016024">
    <property type="entry name" value="ARM-type_fold"/>
</dbReference>
<feature type="region of interest" description="Disordered" evidence="1">
    <location>
        <begin position="812"/>
        <end position="847"/>
    </location>
</feature>
<protein>
    <submittedName>
        <fullName evidence="3">Uncharacterized protein</fullName>
    </submittedName>
</protein>
<keyword evidence="2" id="KW-0812">Transmembrane</keyword>
<dbReference type="Gramene" id="AET5Gv20035100.6">
    <property type="protein sequence ID" value="AET5Gv20035100.6"/>
    <property type="gene ID" value="AET5Gv20035100"/>
</dbReference>
<dbReference type="PANTHER" id="PTHR33115:SF58">
    <property type="entry name" value="CONDENSIN COMPLEX SUBUNIT 1 C-TERMINAL DOMAIN-CONTAINING PROTEIN"/>
    <property type="match status" value="1"/>
</dbReference>
<reference evidence="3" key="4">
    <citation type="submission" date="2019-03" db="UniProtKB">
        <authorList>
            <consortium name="EnsemblPlants"/>
        </authorList>
    </citation>
    <scope>IDENTIFICATION</scope>
</reference>
<keyword evidence="2" id="KW-1133">Transmembrane helix</keyword>
<dbReference type="EnsemblPlants" id="AET5Gv20035100.8">
    <property type="protein sequence ID" value="AET5Gv20035100.8"/>
    <property type="gene ID" value="AET5Gv20035100"/>
</dbReference>
<dbReference type="GeneID" id="109732874"/>
<name>A0A453JFY8_AEGTS</name>
<feature type="transmembrane region" description="Helical" evidence="2">
    <location>
        <begin position="65"/>
        <end position="87"/>
    </location>
</feature>
<keyword evidence="2" id="KW-0472">Membrane</keyword>
<dbReference type="EnsemblPlants" id="AET5Gv20035100.6">
    <property type="protein sequence ID" value="AET5Gv20035100.6"/>
    <property type="gene ID" value="AET5Gv20035100"/>
</dbReference>
<reference evidence="3" key="5">
    <citation type="journal article" date="2021" name="G3 (Bethesda)">
        <title>Aegilops tauschii genome assembly Aet v5.0 features greater sequence contiguity and improved annotation.</title>
        <authorList>
            <person name="Wang L."/>
            <person name="Zhu T."/>
            <person name="Rodriguez J.C."/>
            <person name="Deal K.R."/>
            <person name="Dubcovsky J."/>
            <person name="McGuire P.E."/>
            <person name="Lux T."/>
            <person name="Spannagl M."/>
            <person name="Mayer K.F.X."/>
            <person name="Baldrich P."/>
            <person name="Meyers B.C."/>
            <person name="Huo N."/>
            <person name="Gu Y.Q."/>
            <person name="Zhou H."/>
            <person name="Devos K.M."/>
            <person name="Bennetzen J.L."/>
            <person name="Unver T."/>
            <person name="Budak H."/>
            <person name="Gulick P.J."/>
            <person name="Galiba G."/>
            <person name="Kalapos B."/>
            <person name="Nelson D.R."/>
            <person name="Li P."/>
            <person name="You F.M."/>
            <person name="Luo M.C."/>
            <person name="Dvorak J."/>
        </authorList>
    </citation>
    <scope>NUCLEOTIDE SEQUENCE [LARGE SCALE GENOMIC DNA]</scope>
    <source>
        <strain evidence="3">cv. AL8/78</strain>
    </source>
</reference>
<feature type="compositionally biased region" description="Pro residues" evidence="1">
    <location>
        <begin position="838"/>
        <end position="847"/>
    </location>
</feature>
<dbReference type="PANTHER" id="PTHR33115">
    <property type="entry name" value="ARM REPEAT SUPERFAMILY PROTEIN"/>
    <property type="match status" value="1"/>
</dbReference>
<evidence type="ECO:0000313" key="3">
    <source>
        <dbReference type="EnsemblPlants" id="AET5Gv20035100.8"/>
    </source>
</evidence>
<sequence>MADLRELTRRELTNEINSVAMTINSYAALMGYLYMAIKGVGFLILTWTTVVLLGGFVSALHKKDFWCLTFITLVTAVQTTGIFDVYLNERLTYILSSAYDMLEGSLSAFSSKNVSQEGRNVVITPQKKFWAYLSSIWVFLERVSVVVQMLVLAILVCPLTAVYMFGGLMSAGVSLLRLIQHDYGGNSDEQANLKPAMDTLYSLASLQGVLFFYRFIFGRAGKRMVMDLIPTYGHDELKAVWTYLSDTRIGCEKNPSFARGRNFITHAVDLIGSRSPHDCLSGVHLLYTAICFGESGPKIASSNKHRLMKHLIMSALSSPVLEKLLQTLNPRGVYGKEMTQMRNKAAGIVAYLALDIHLEQFPVGIQYISSLIGTFEEYRLIKSYPKGNNVGDWEDHGKLVLRGLCILRKLAEDENNRKIMSETQGLLPKILAPLTSDLIHQFSDGPWSIRVVEGSLKVMHLLVAALGETGSRIRREISNNKEAIHTMETILNCRHCNVKLREKAMRILTQLYMDTKSSPTFIKMLVAIFAAGAVDRSIRELAGEALAKLRFQRGGNTCIILQLDGDVVGSLTKILLDDENRVCRIRAAEILEHMCNIHHTLALSMKSDESISIEIQHTQDDECIIKMKKIMTSIMPKVLEKILGYEFSKDETQARAEQDQLEIVVKEEERGVEDQKYWDEVELEEDESENDEHEEFCAPLLSLCVTVFNTFISADQDLQFDVISLPKKLNEMVEKNSDLTVRCLRLMKTTCQMVTSMMEHNGNYGKNDLDSLMNALSSASEHMRHLDMTMVFAIEEDGAQRMKPLRSLSSLVKEAKESVQTRMATKAHESENMEPSTSSPPPMGHKD</sequence>
<organism evidence="3 4">
    <name type="scientific">Aegilops tauschii subsp. strangulata</name>
    <name type="common">Goatgrass</name>
    <dbReference type="NCBI Taxonomy" id="200361"/>
    <lineage>
        <taxon>Eukaryota</taxon>
        <taxon>Viridiplantae</taxon>
        <taxon>Streptophyta</taxon>
        <taxon>Embryophyta</taxon>
        <taxon>Tracheophyta</taxon>
        <taxon>Spermatophyta</taxon>
        <taxon>Magnoliopsida</taxon>
        <taxon>Liliopsida</taxon>
        <taxon>Poales</taxon>
        <taxon>Poaceae</taxon>
        <taxon>BOP clade</taxon>
        <taxon>Pooideae</taxon>
        <taxon>Triticodae</taxon>
        <taxon>Triticeae</taxon>
        <taxon>Triticinae</taxon>
        <taxon>Aegilops</taxon>
    </lineage>
</organism>
<reference evidence="4" key="2">
    <citation type="journal article" date="2017" name="Nat. Plants">
        <title>The Aegilops tauschii genome reveals multiple impacts of transposons.</title>
        <authorList>
            <person name="Zhao G."/>
            <person name="Zou C."/>
            <person name="Li K."/>
            <person name="Wang K."/>
            <person name="Li T."/>
            <person name="Gao L."/>
            <person name="Zhang X."/>
            <person name="Wang H."/>
            <person name="Yang Z."/>
            <person name="Liu X."/>
            <person name="Jiang W."/>
            <person name="Mao L."/>
            <person name="Kong X."/>
            <person name="Jiao Y."/>
            <person name="Jia J."/>
        </authorList>
    </citation>
    <scope>NUCLEOTIDE SEQUENCE [LARGE SCALE GENOMIC DNA]</scope>
    <source>
        <strain evidence="4">cv. AL8/78</strain>
    </source>
</reference>
<dbReference type="STRING" id="200361.A0A453JFY8"/>
<dbReference type="EnsemblPlants" id="AET5Gv20035100.1">
    <property type="protein sequence ID" value="AET5Gv20035100.1"/>
    <property type="gene ID" value="AET5Gv20035100"/>
</dbReference>
<feature type="transmembrane region" description="Helical" evidence="2">
    <location>
        <begin position="31"/>
        <end position="53"/>
    </location>
</feature>
<evidence type="ECO:0000313" key="4">
    <source>
        <dbReference type="Proteomes" id="UP000015105"/>
    </source>
</evidence>
<dbReference type="Gene3D" id="1.25.10.10">
    <property type="entry name" value="Leucine-rich Repeat Variant"/>
    <property type="match status" value="1"/>
</dbReference>
<dbReference type="OMA" id="IMEPLRS"/>
<dbReference type="InterPro" id="IPR011989">
    <property type="entry name" value="ARM-like"/>
</dbReference>
<proteinExistence type="predicted"/>